<dbReference type="GO" id="GO:0006782">
    <property type="term" value="P:protoporphyrinogen IX biosynthetic process"/>
    <property type="evidence" value="ECO:0007669"/>
    <property type="project" value="UniProtKB-UniRule"/>
</dbReference>
<accession>I7ZK73</accession>
<feature type="transmembrane region" description="Helical" evidence="14">
    <location>
        <begin position="48"/>
        <end position="70"/>
    </location>
</feature>
<sequence>MLWLKAFHVIFVVAWFAGLFYLPRLFVYHVDTRDAAGHERFVIMERKLYGISLIAMIGTWLFGIATLLSAEAAYARTVFWGMGWLHAKLALVVLLSGYQGWLKVNLRKFANGQNTRSARFWRFMNEVPALILIAVVILVIVKPF</sequence>
<keyword evidence="7 14" id="KW-0812">Transmembrane</keyword>
<evidence type="ECO:0000256" key="15">
    <source>
        <dbReference type="PIRNR" id="PIRNR004638"/>
    </source>
</evidence>
<organism evidence="16 17">
    <name type="scientific">Hydrocarboniphaga effusa AP103</name>
    <dbReference type="NCBI Taxonomy" id="1172194"/>
    <lineage>
        <taxon>Bacteria</taxon>
        <taxon>Pseudomonadati</taxon>
        <taxon>Pseudomonadota</taxon>
        <taxon>Gammaproteobacteria</taxon>
        <taxon>Nevskiales</taxon>
        <taxon>Nevskiaceae</taxon>
        <taxon>Hydrocarboniphaga</taxon>
    </lineage>
</organism>
<dbReference type="Pfam" id="PF03653">
    <property type="entry name" value="UPF0093"/>
    <property type="match status" value="1"/>
</dbReference>
<comment type="subcellular location">
    <subcellularLocation>
        <location evidence="1 14">Cell membrane</location>
        <topology evidence="1 14">Multi-pass membrane protein</topology>
    </subcellularLocation>
</comment>
<evidence type="ECO:0000256" key="9">
    <source>
        <dbReference type="ARBA" id="ARBA00022989"/>
    </source>
</evidence>
<feature type="transmembrane region" description="Helical" evidence="14">
    <location>
        <begin position="6"/>
        <end position="27"/>
    </location>
</feature>
<evidence type="ECO:0000256" key="13">
    <source>
        <dbReference type="ARBA" id="ARBA00048390"/>
    </source>
</evidence>
<dbReference type="InterPro" id="IPR005265">
    <property type="entry name" value="HemJ-like"/>
</dbReference>
<evidence type="ECO:0000256" key="5">
    <source>
        <dbReference type="ARBA" id="ARBA00022475"/>
    </source>
</evidence>
<comment type="cofactor">
    <cofactor evidence="14 15">
        <name>heme b</name>
        <dbReference type="ChEBI" id="CHEBI:60344"/>
    </cofactor>
    <text evidence="14 15">Binds 1 heme b (iron(II)-protoporphyrin IX) group per subunit.</text>
</comment>
<dbReference type="UniPathway" id="UPA00251">
    <property type="reaction ID" value="UER00324"/>
</dbReference>
<evidence type="ECO:0000256" key="6">
    <source>
        <dbReference type="ARBA" id="ARBA00022617"/>
    </source>
</evidence>
<dbReference type="OrthoDB" id="9800824at2"/>
<evidence type="ECO:0000313" key="16">
    <source>
        <dbReference type="EMBL" id="EIT72162.1"/>
    </source>
</evidence>
<evidence type="ECO:0000256" key="8">
    <source>
        <dbReference type="ARBA" id="ARBA00022723"/>
    </source>
</evidence>
<evidence type="ECO:0000256" key="2">
    <source>
        <dbReference type="ARBA" id="ARBA00005073"/>
    </source>
</evidence>
<dbReference type="AlphaFoldDB" id="I7ZK73"/>
<evidence type="ECO:0000256" key="1">
    <source>
        <dbReference type="ARBA" id="ARBA00004651"/>
    </source>
</evidence>
<feature type="binding site" description="axial binding residue" evidence="14">
    <location>
        <position position="8"/>
    </location>
    <ligand>
        <name>heme</name>
        <dbReference type="ChEBI" id="CHEBI:30413"/>
    </ligand>
    <ligandPart>
        <name>Fe</name>
        <dbReference type="ChEBI" id="CHEBI:18248"/>
    </ligandPart>
</feature>
<evidence type="ECO:0000256" key="10">
    <source>
        <dbReference type="ARBA" id="ARBA00023002"/>
    </source>
</evidence>
<dbReference type="EC" id="1.3.99.-" evidence="14 15"/>
<proteinExistence type="inferred from homology"/>
<reference evidence="16 17" key="1">
    <citation type="journal article" date="2012" name="J. Bacteriol.">
        <title>Genome Sequence of n-Alkane-Degrading Hydrocarboniphaga effusa Strain AP103T (ATCC BAA-332T).</title>
        <authorList>
            <person name="Chang H.K."/>
            <person name="Zylstra G.J."/>
            <person name="Chae J.C."/>
        </authorList>
    </citation>
    <scope>NUCLEOTIDE SEQUENCE [LARGE SCALE GENOMIC DNA]</scope>
    <source>
        <strain evidence="16 17">AP103</strain>
    </source>
</reference>
<dbReference type="PATRIC" id="fig|1172194.4.peg.2221"/>
<evidence type="ECO:0000313" key="17">
    <source>
        <dbReference type="Proteomes" id="UP000003704"/>
    </source>
</evidence>
<keyword evidence="17" id="KW-1185">Reference proteome</keyword>
<dbReference type="STRING" id="1172194.WQQ_22990"/>
<dbReference type="PANTHER" id="PTHR40255:SF1">
    <property type="entry name" value="PROTOPORPHYRINOGEN IX OXIDASE"/>
    <property type="match status" value="1"/>
</dbReference>
<keyword evidence="12 14" id="KW-0472">Membrane</keyword>
<dbReference type="RefSeq" id="WP_007185242.1">
    <property type="nucleotide sequence ID" value="NZ_AKGD01000001.1"/>
</dbReference>
<comment type="caution">
    <text evidence="16">The sequence shown here is derived from an EMBL/GenBank/DDBJ whole genome shotgun (WGS) entry which is preliminary data.</text>
</comment>
<comment type="similarity">
    <text evidence="3 14 15">Belongs to the HemJ family.</text>
</comment>
<protein>
    <recommendedName>
        <fullName evidence="4 14">Protoporphyrinogen IX oxidase</fullName>
        <shortName evidence="14">PPO</shortName>
        <ecNumber evidence="14 15">1.3.99.-</ecNumber>
    </recommendedName>
</protein>
<keyword evidence="9 14" id="KW-1133">Transmembrane helix</keyword>
<name>I7ZK73_9GAMM</name>
<comment type="function">
    <text evidence="14 15">Catalyzes the oxidation of protoporphyrinogen IX to protoporphyrin IX.</text>
</comment>
<comment type="pathway">
    <text evidence="2 14 15">Porphyrin-containing compound metabolism; protoporphyrin-IX biosynthesis; protoporphyrin-IX from protoporphyrinogen-IX: step 1/1.</text>
</comment>
<keyword evidence="11 14" id="KW-0408">Iron</keyword>
<evidence type="ECO:0000256" key="4">
    <source>
        <dbReference type="ARBA" id="ARBA00017504"/>
    </source>
</evidence>
<dbReference type="GO" id="GO:0070818">
    <property type="term" value="F:protoporphyrinogen oxidase activity"/>
    <property type="evidence" value="ECO:0007669"/>
    <property type="project" value="UniProtKB-UniRule"/>
</dbReference>
<keyword evidence="6 14" id="KW-0349">Heme</keyword>
<dbReference type="HAMAP" id="MF_02239">
    <property type="entry name" value="HemJ"/>
    <property type="match status" value="1"/>
</dbReference>
<dbReference type="GO" id="GO:0046872">
    <property type="term" value="F:metal ion binding"/>
    <property type="evidence" value="ECO:0007669"/>
    <property type="project" value="UniProtKB-UniRule"/>
</dbReference>
<evidence type="ECO:0000256" key="3">
    <source>
        <dbReference type="ARBA" id="ARBA00006501"/>
    </source>
</evidence>
<dbReference type="EMBL" id="AKGD01000001">
    <property type="protein sequence ID" value="EIT72162.1"/>
    <property type="molecule type" value="Genomic_DNA"/>
</dbReference>
<evidence type="ECO:0000256" key="12">
    <source>
        <dbReference type="ARBA" id="ARBA00023136"/>
    </source>
</evidence>
<evidence type="ECO:0000256" key="7">
    <source>
        <dbReference type="ARBA" id="ARBA00022692"/>
    </source>
</evidence>
<keyword evidence="8 14" id="KW-0479">Metal-binding</keyword>
<feature type="binding site" description="axial binding residue" evidence="14">
    <location>
        <position position="88"/>
    </location>
    <ligand>
        <name>heme</name>
        <dbReference type="ChEBI" id="CHEBI:30413"/>
    </ligand>
    <ligandPart>
        <name>Fe</name>
        <dbReference type="ChEBI" id="CHEBI:18248"/>
    </ligandPart>
</feature>
<feature type="transmembrane region" description="Helical" evidence="14">
    <location>
        <begin position="123"/>
        <end position="141"/>
    </location>
</feature>
<keyword evidence="5 14" id="KW-1003">Cell membrane</keyword>
<comment type="subunit">
    <text evidence="14">Homodimer.</text>
</comment>
<dbReference type="Proteomes" id="UP000003704">
    <property type="component" value="Unassembled WGS sequence"/>
</dbReference>
<dbReference type="PIRSF" id="PIRSF004638">
    <property type="entry name" value="UCP004638"/>
    <property type="match status" value="1"/>
</dbReference>
<dbReference type="GO" id="GO:0005886">
    <property type="term" value="C:plasma membrane"/>
    <property type="evidence" value="ECO:0007669"/>
    <property type="project" value="UniProtKB-SubCell"/>
</dbReference>
<feature type="transmembrane region" description="Helical" evidence="14">
    <location>
        <begin position="82"/>
        <end position="102"/>
    </location>
</feature>
<dbReference type="PANTHER" id="PTHR40255">
    <property type="entry name" value="UPF0093 MEMBRANE PROTEIN SLR1790"/>
    <property type="match status" value="1"/>
</dbReference>
<keyword evidence="10 14" id="KW-0560">Oxidoreductase</keyword>
<evidence type="ECO:0000256" key="14">
    <source>
        <dbReference type="HAMAP-Rule" id="MF_02239"/>
    </source>
</evidence>
<evidence type="ECO:0000256" key="11">
    <source>
        <dbReference type="ARBA" id="ARBA00023004"/>
    </source>
</evidence>
<comment type="catalytic activity">
    <reaction evidence="13 14 15">
        <text>protoporphyrinogen IX + 3 A = protoporphyrin IX + 3 AH2</text>
        <dbReference type="Rhea" id="RHEA:62000"/>
        <dbReference type="ChEBI" id="CHEBI:13193"/>
        <dbReference type="ChEBI" id="CHEBI:17499"/>
        <dbReference type="ChEBI" id="CHEBI:57306"/>
        <dbReference type="ChEBI" id="CHEBI:57307"/>
    </reaction>
</comment>
<gene>
    <name evidence="16" type="ORF">WQQ_22990</name>
</gene>